<evidence type="ECO:0000256" key="4">
    <source>
        <dbReference type="ARBA" id="ARBA00022989"/>
    </source>
</evidence>
<feature type="transmembrane region" description="Helical" evidence="6">
    <location>
        <begin position="6"/>
        <end position="28"/>
    </location>
</feature>
<comment type="subcellular location">
    <subcellularLocation>
        <location evidence="6">Cell inner membrane</location>
        <topology evidence="6">Multi-pass membrane protein</topology>
    </subcellularLocation>
    <subcellularLocation>
        <location evidence="1">Cell membrane</location>
        <topology evidence="1">Multi-pass membrane protein</topology>
    </subcellularLocation>
</comment>
<feature type="domain" description="Mechanosensitive ion channel MscS" evidence="7">
    <location>
        <begin position="172"/>
        <end position="238"/>
    </location>
</feature>
<evidence type="ECO:0000256" key="2">
    <source>
        <dbReference type="ARBA" id="ARBA00022475"/>
    </source>
</evidence>
<dbReference type="PANTHER" id="PTHR30221:SF1">
    <property type="entry name" value="SMALL-CONDUCTANCE MECHANOSENSITIVE CHANNEL"/>
    <property type="match status" value="1"/>
</dbReference>
<dbReference type="Proteomes" id="UP000050786">
    <property type="component" value="Unassembled WGS sequence"/>
</dbReference>
<keyword evidence="6" id="KW-0997">Cell inner membrane</keyword>
<comment type="similarity">
    <text evidence="6">Belongs to the MscS (TC 1.A.23) family.</text>
</comment>
<dbReference type="AlphaFoldDB" id="A0A0P1ELI6"/>
<sequence>MEDSVVSNISAQTGALLAVSFLAVFVLWRLLKLSEPVQAFLKRYPWSGAIVDLVLFPSAVYGAGRLVAVLFGRLDLPAWQNGVREVTELLIILSISSGVARLIELWLVFQGPITKSERRDAKLSQLGRTVLFGLCLFIGVLVYLATNGRTPSELFLSAGAIAALVAFAMQRTLGDLFSGIALSMEMPFKIGDWLRLSDGMEGEVTDINWRATRLRGWDNTTYVVPNGQLSQQSFTNLHGPEHQYAPWYQVKVSGDADPYDVKVLLELAASRCDAVLQGPAPVARLMDGTSNPYTYMVWVHFPNYPSMFAGREQLYSEIHRILKGEGLQISADIHEVRHRAIETDAQ</sequence>
<keyword evidence="6" id="KW-0406">Ion transport</keyword>
<dbReference type="GO" id="GO:0008381">
    <property type="term" value="F:mechanosensitive monoatomic ion channel activity"/>
    <property type="evidence" value="ECO:0007669"/>
    <property type="project" value="InterPro"/>
</dbReference>
<dbReference type="RefSeq" id="WP_058272698.1">
    <property type="nucleotide sequence ID" value="NZ_CYPS01000023.1"/>
</dbReference>
<dbReference type="SUPFAM" id="SSF50182">
    <property type="entry name" value="Sm-like ribonucleoproteins"/>
    <property type="match status" value="1"/>
</dbReference>
<reference evidence="9" key="1">
    <citation type="submission" date="2015-09" db="EMBL/GenBank/DDBJ databases">
        <authorList>
            <person name="Rodrigo-Torres L."/>
            <person name="Arahal D.R."/>
        </authorList>
    </citation>
    <scope>NUCLEOTIDE SEQUENCE [LARGE SCALE GENOMIC DNA]</scope>
    <source>
        <strain evidence="9">CECT 4293</strain>
    </source>
</reference>
<comment type="caution">
    <text evidence="6">Lacks conserved residue(s) required for the propagation of feature annotation.</text>
</comment>
<evidence type="ECO:0000256" key="3">
    <source>
        <dbReference type="ARBA" id="ARBA00022692"/>
    </source>
</evidence>
<keyword evidence="9" id="KW-1185">Reference proteome</keyword>
<dbReference type="InterPro" id="IPR023408">
    <property type="entry name" value="MscS_beta-dom_sf"/>
</dbReference>
<evidence type="ECO:0000259" key="7">
    <source>
        <dbReference type="Pfam" id="PF00924"/>
    </source>
</evidence>
<accession>A0A0P1ELI6</accession>
<comment type="function">
    <text evidence="6">Mechanosensitive channel that participates in the regulation of osmotic pressure changes within the cell, opening in response to stretch forces in the membrane lipid bilayer, without the need for other proteins. Contributes to normal resistance to hypoosmotic shock. Forms an ion channel of 1.0 nanosiemens conductance with a slight preference for anions.</text>
</comment>
<dbReference type="Gene3D" id="2.30.30.60">
    <property type="match status" value="1"/>
</dbReference>
<feature type="transmembrane region" description="Helical" evidence="6">
    <location>
        <begin position="49"/>
        <end position="71"/>
    </location>
</feature>
<dbReference type="SUPFAM" id="SSF82689">
    <property type="entry name" value="Mechanosensitive channel protein MscS (YggB), C-terminal domain"/>
    <property type="match status" value="1"/>
</dbReference>
<keyword evidence="6" id="KW-0813">Transport</keyword>
<feature type="transmembrane region" description="Helical" evidence="6">
    <location>
        <begin position="91"/>
        <end position="109"/>
    </location>
</feature>
<dbReference type="EMBL" id="CYPS01000023">
    <property type="protein sequence ID" value="CUH42626.1"/>
    <property type="molecule type" value="Genomic_DNA"/>
</dbReference>
<dbReference type="InterPro" id="IPR045275">
    <property type="entry name" value="MscS_archaea/bacteria_type"/>
</dbReference>
<keyword evidence="6" id="KW-0407">Ion channel</keyword>
<evidence type="ECO:0000256" key="1">
    <source>
        <dbReference type="ARBA" id="ARBA00004651"/>
    </source>
</evidence>
<protein>
    <recommendedName>
        <fullName evidence="6">Small-conductance mechanosensitive channel</fullName>
    </recommendedName>
</protein>
<dbReference type="Pfam" id="PF00924">
    <property type="entry name" value="MS_channel_2nd"/>
    <property type="match status" value="1"/>
</dbReference>
<evidence type="ECO:0000256" key="5">
    <source>
        <dbReference type="ARBA" id="ARBA00023136"/>
    </source>
</evidence>
<dbReference type="InterPro" id="IPR011066">
    <property type="entry name" value="MscS_channel_C_sf"/>
</dbReference>
<name>A0A0P1ELI6_9RHOB</name>
<feature type="transmembrane region" description="Helical" evidence="6">
    <location>
        <begin position="129"/>
        <end position="146"/>
    </location>
</feature>
<dbReference type="InterPro" id="IPR006685">
    <property type="entry name" value="MscS_channel_2nd"/>
</dbReference>
<comment type="subunit">
    <text evidence="6">Homoheptamer.</text>
</comment>
<evidence type="ECO:0000256" key="6">
    <source>
        <dbReference type="RuleBase" id="RU369025"/>
    </source>
</evidence>
<dbReference type="InterPro" id="IPR010920">
    <property type="entry name" value="LSM_dom_sf"/>
</dbReference>
<dbReference type="GO" id="GO:0005886">
    <property type="term" value="C:plasma membrane"/>
    <property type="evidence" value="ECO:0007669"/>
    <property type="project" value="UniProtKB-SubCell"/>
</dbReference>
<gene>
    <name evidence="8" type="primary">ynaI</name>
    <name evidence="8" type="ORF">RUM4293_01514</name>
</gene>
<feature type="transmembrane region" description="Helical" evidence="6">
    <location>
        <begin position="152"/>
        <end position="169"/>
    </location>
</feature>
<keyword evidence="4 6" id="KW-1133">Transmembrane helix</keyword>
<keyword evidence="2" id="KW-1003">Cell membrane</keyword>
<evidence type="ECO:0000313" key="9">
    <source>
        <dbReference type="Proteomes" id="UP000050786"/>
    </source>
</evidence>
<keyword evidence="3 6" id="KW-0812">Transmembrane</keyword>
<evidence type="ECO:0000313" key="8">
    <source>
        <dbReference type="EMBL" id="CUH42626.1"/>
    </source>
</evidence>
<organism evidence="8 9">
    <name type="scientific">Ruegeria atlantica</name>
    <dbReference type="NCBI Taxonomy" id="81569"/>
    <lineage>
        <taxon>Bacteria</taxon>
        <taxon>Pseudomonadati</taxon>
        <taxon>Pseudomonadota</taxon>
        <taxon>Alphaproteobacteria</taxon>
        <taxon>Rhodobacterales</taxon>
        <taxon>Roseobacteraceae</taxon>
        <taxon>Ruegeria</taxon>
    </lineage>
</organism>
<proteinExistence type="inferred from homology"/>
<keyword evidence="5 6" id="KW-0472">Membrane</keyword>
<dbReference type="PANTHER" id="PTHR30221">
    <property type="entry name" value="SMALL-CONDUCTANCE MECHANOSENSITIVE CHANNEL"/>
    <property type="match status" value="1"/>
</dbReference>
<dbReference type="Gene3D" id="1.10.287.1260">
    <property type="match status" value="1"/>
</dbReference>